<feature type="transmembrane region" description="Helical" evidence="2">
    <location>
        <begin position="338"/>
        <end position="364"/>
    </location>
</feature>
<dbReference type="PANTHER" id="PTHR31414:SF13">
    <property type="entry name" value="TRANSMEMBRANE PROTEIN"/>
    <property type="match status" value="1"/>
</dbReference>
<feature type="compositionally biased region" description="Basic and acidic residues" evidence="1">
    <location>
        <begin position="520"/>
        <end position="547"/>
    </location>
</feature>
<dbReference type="Proteomes" id="UP001154282">
    <property type="component" value="Unassembled WGS sequence"/>
</dbReference>
<keyword evidence="4" id="KW-1185">Reference proteome</keyword>
<evidence type="ECO:0000256" key="1">
    <source>
        <dbReference type="SAM" id="MobiDB-lite"/>
    </source>
</evidence>
<name>A0AAV0K0L9_9ROSI</name>
<proteinExistence type="predicted"/>
<dbReference type="PANTHER" id="PTHR31414">
    <property type="entry name" value="TRANSMEMBRANE PROTEIN DDB_G0292058"/>
    <property type="match status" value="1"/>
</dbReference>
<feature type="transmembrane region" description="Helical" evidence="2">
    <location>
        <begin position="310"/>
        <end position="331"/>
    </location>
</feature>
<dbReference type="InterPro" id="IPR040283">
    <property type="entry name" value="DDB_G0292058-like"/>
</dbReference>
<dbReference type="GO" id="GO:0009506">
    <property type="term" value="C:plasmodesma"/>
    <property type="evidence" value="ECO:0007669"/>
    <property type="project" value="TreeGrafter"/>
</dbReference>
<comment type="caution">
    <text evidence="3">The sequence shown here is derived from an EMBL/GenBank/DDBJ whole genome shotgun (WGS) entry which is preliminary data.</text>
</comment>
<feature type="non-terminal residue" evidence="3">
    <location>
        <position position="1"/>
    </location>
</feature>
<feature type="transmembrane region" description="Helical" evidence="2">
    <location>
        <begin position="198"/>
        <end position="222"/>
    </location>
</feature>
<feature type="transmembrane region" description="Helical" evidence="2">
    <location>
        <begin position="163"/>
        <end position="186"/>
    </location>
</feature>
<evidence type="ECO:0000256" key="2">
    <source>
        <dbReference type="SAM" id="Phobius"/>
    </source>
</evidence>
<feature type="transmembrane region" description="Helical" evidence="2">
    <location>
        <begin position="64"/>
        <end position="84"/>
    </location>
</feature>
<gene>
    <name evidence="3" type="ORF">LITE_LOCUS16551</name>
</gene>
<keyword evidence="2" id="KW-1133">Transmembrane helix</keyword>
<keyword evidence="2" id="KW-0472">Membrane</keyword>
<feature type="region of interest" description="Disordered" evidence="1">
    <location>
        <begin position="518"/>
        <end position="547"/>
    </location>
</feature>
<reference evidence="3" key="1">
    <citation type="submission" date="2022-08" db="EMBL/GenBank/DDBJ databases">
        <authorList>
            <person name="Gutierrez-Valencia J."/>
        </authorList>
    </citation>
    <scope>NUCLEOTIDE SEQUENCE</scope>
</reference>
<sequence>HSLNTTLSGLCSLTSLQAFVFSSFFLSVGPLSLHPSPESPLQKAFCEGKEPHSAEIMVCNGKPFALFITFFTTLFLSSAFPATFSHASLPPAGAPSVEFPWRTVRSALEIPSSNDPVETSTLALAAERTYRKDPLDGFKRYDRGWNISDRHYWASVGFTGAPLFVVALIWFLGFGLCLLLGCLFHYCCKRQLHGYSRIAYALSLISLVLFSIAAVIGCVVLYNAQGKFHKSTTKTLDYVVSQADSTIENLRNVSDYLASAKLLGVDQVFLPSDVQTDIDQIGGRINSSASLLDEKSSENSSDIQDLLDSVRLALIVVAAIMLVLTFLGLLFSIFGMQLLVHILVVLGWILVAGTFILCGIFLLLHNNFSPNFKPLYINQSGPLVPILCNPFHADLTDRACSPGEVDLNNATQVWSGYVCQVSAAGICETTGRLTPTIYSQMEAAVNVSYGLINYAPFLVQLEDCSFARQTFSEIHREHCPGLRKYSREIYVGLVIVSTAVMLSLIFWVIYGRERRHRTGGKQEHEHQAEDRAAHQEVVEEGGEIKEH</sequence>
<keyword evidence="2" id="KW-0812">Transmembrane</keyword>
<dbReference type="EMBL" id="CAMGYJ010000005">
    <property type="protein sequence ID" value="CAI0415232.1"/>
    <property type="molecule type" value="Genomic_DNA"/>
</dbReference>
<evidence type="ECO:0000313" key="3">
    <source>
        <dbReference type="EMBL" id="CAI0415232.1"/>
    </source>
</evidence>
<organism evidence="3 4">
    <name type="scientific">Linum tenue</name>
    <dbReference type="NCBI Taxonomy" id="586396"/>
    <lineage>
        <taxon>Eukaryota</taxon>
        <taxon>Viridiplantae</taxon>
        <taxon>Streptophyta</taxon>
        <taxon>Embryophyta</taxon>
        <taxon>Tracheophyta</taxon>
        <taxon>Spermatophyta</taxon>
        <taxon>Magnoliopsida</taxon>
        <taxon>eudicotyledons</taxon>
        <taxon>Gunneridae</taxon>
        <taxon>Pentapetalae</taxon>
        <taxon>rosids</taxon>
        <taxon>fabids</taxon>
        <taxon>Malpighiales</taxon>
        <taxon>Linaceae</taxon>
        <taxon>Linum</taxon>
    </lineage>
</organism>
<accession>A0AAV0K0L9</accession>
<evidence type="ECO:0000313" key="4">
    <source>
        <dbReference type="Proteomes" id="UP001154282"/>
    </source>
</evidence>
<feature type="transmembrane region" description="Helical" evidence="2">
    <location>
        <begin position="489"/>
        <end position="510"/>
    </location>
</feature>
<dbReference type="GO" id="GO:0005886">
    <property type="term" value="C:plasma membrane"/>
    <property type="evidence" value="ECO:0007669"/>
    <property type="project" value="TreeGrafter"/>
</dbReference>
<protein>
    <submittedName>
        <fullName evidence="3">Uncharacterized protein</fullName>
    </submittedName>
</protein>
<dbReference type="AlphaFoldDB" id="A0AAV0K0L9"/>